<keyword evidence="9" id="KW-1185">Reference proteome</keyword>
<evidence type="ECO:0000256" key="5">
    <source>
        <dbReference type="ARBA" id="ARBA00022989"/>
    </source>
</evidence>
<dbReference type="GO" id="GO:0005886">
    <property type="term" value="C:plasma membrane"/>
    <property type="evidence" value="ECO:0007669"/>
    <property type="project" value="UniProtKB-SubCell"/>
</dbReference>
<dbReference type="OrthoDB" id="9027281at2"/>
<comment type="caution">
    <text evidence="8">The sequence shown here is derived from an EMBL/GenBank/DDBJ whole genome shotgun (WGS) entry which is preliminary data.</text>
</comment>
<dbReference type="RefSeq" id="WP_144845106.1">
    <property type="nucleotide sequence ID" value="NZ_VNJI01000007.1"/>
</dbReference>
<comment type="subcellular location">
    <subcellularLocation>
        <location evidence="1">Cell membrane</location>
        <topology evidence="1">Multi-pass membrane protein</topology>
    </subcellularLocation>
</comment>
<dbReference type="GO" id="GO:0015109">
    <property type="term" value="F:chromate transmembrane transporter activity"/>
    <property type="evidence" value="ECO:0007669"/>
    <property type="project" value="InterPro"/>
</dbReference>
<evidence type="ECO:0000256" key="6">
    <source>
        <dbReference type="ARBA" id="ARBA00023136"/>
    </source>
</evidence>
<dbReference type="InterPro" id="IPR052518">
    <property type="entry name" value="CHR_Transporter"/>
</dbReference>
<dbReference type="Proteomes" id="UP000317036">
    <property type="component" value="Unassembled WGS sequence"/>
</dbReference>
<name>A0A559KEL3_9BACL</name>
<feature type="transmembrane region" description="Helical" evidence="7">
    <location>
        <begin position="147"/>
        <end position="170"/>
    </location>
</feature>
<dbReference type="AlphaFoldDB" id="A0A559KEL3"/>
<keyword evidence="5 7" id="KW-1133">Transmembrane helix</keyword>
<feature type="transmembrane region" description="Helical" evidence="7">
    <location>
        <begin position="84"/>
        <end position="105"/>
    </location>
</feature>
<keyword evidence="6 7" id="KW-0472">Membrane</keyword>
<evidence type="ECO:0000256" key="2">
    <source>
        <dbReference type="ARBA" id="ARBA00005262"/>
    </source>
</evidence>
<dbReference type="InterPro" id="IPR003370">
    <property type="entry name" value="Chromate_transpt"/>
</dbReference>
<keyword evidence="4 7" id="KW-0812">Transmembrane</keyword>
<evidence type="ECO:0000256" key="4">
    <source>
        <dbReference type="ARBA" id="ARBA00022692"/>
    </source>
</evidence>
<evidence type="ECO:0000313" key="8">
    <source>
        <dbReference type="EMBL" id="TVY10565.1"/>
    </source>
</evidence>
<evidence type="ECO:0000256" key="3">
    <source>
        <dbReference type="ARBA" id="ARBA00022475"/>
    </source>
</evidence>
<organism evidence="8 9">
    <name type="scientific">Paenibacillus cremeus</name>
    <dbReference type="NCBI Taxonomy" id="2163881"/>
    <lineage>
        <taxon>Bacteria</taxon>
        <taxon>Bacillati</taxon>
        <taxon>Bacillota</taxon>
        <taxon>Bacilli</taxon>
        <taxon>Bacillales</taxon>
        <taxon>Paenibacillaceae</taxon>
        <taxon>Paenibacillus</taxon>
    </lineage>
</organism>
<evidence type="ECO:0000313" key="9">
    <source>
        <dbReference type="Proteomes" id="UP000317036"/>
    </source>
</evidence>
<proteinExistence type="inferred from homology"/>
<feature type="transmembrane region" description="Helical" evidence="7">
    <location>
        <begin position="12"/>
        <end position="33"/>
    </location>
</feature>
<dbReference type="PANTHER" id="PTHR43663">
    <property type="entry name" value="CHROMATE TRANSPORT PROTEIN-RELATED"/>
    <property type="match status" value="1"/>
</dbReference>
<dbReference type="EMBL" id="VNJI01000007">
    <property type="protein sequence ID" value="TVY10565.1"/>
    <property type="molecule type" value="Genomic_DNA"/>
</dbReference>
<gene>
    <name evidence="8" type="ORF">FPZ49_07465</name>
</gene>
<sequence length="218" mass="23318">MRDWKTYISELWSIFYTFLKISPTTFGGGYAMIPVIEREVVEKQKWVSSEEMAEMISVAGSAPGGIGVNAAASVGFQRAGVGGAAAAVIGITIPTFLIVFVLCVAFSHVQEFPKAQAALRGLHAGIAALITVAAYNMWKSSVVDKPTLAAVICTVLLLLFMPIHPIWMIVGGLLAGHVIRYVQALLGLRPPAIPADVKDESPSLSGYKYSDYFIADGI</sequence>
<keyword evidence="3" id="KW-1003">Cell membrane</keyword>
<accession>A0A559KEL3</accession>
<dbReference type="PANTHER" id="PTHR43663:SF1">
    <property type="entry name" value="CHROMATE TRANSPORTER"/>
    <property type="match status" value="1"/>
</dbReference>
<evidence type="ECO:0000256" key="1">
    <source>
        <dbReference type="ARBA" id="ARBA00004651"/>
    </source>
</evidence>
<dbReference type="Pfam" id="PF02417">
    <property type="entry name" value="Chromate_transp"/>
    <property type="match status" value="1"/>
</dbReference>
<comment type="similarity">
    <text evidence="2">Belongs to the chromate ion transporter (CHR) (TC 2.A.51) family.</text>
</comment>
<evidence type="ECO:0000256" key="7">
    <source>
        <dbReference type="SAM" id="Phobius"/>
    </source>
</evidence>
<protein>
    <submittedName>
        <fullName evidence="8">Chromate transporter</fullName>
    </submittedName>
</protein>
<reference evidence="8 9" key="1">
    <citation type="submission" date="2019-07" db="EMBL/GenBank/DDBJ databases">
        <authorList>
            <person name="Kim J."/>
        </authorList>
    </citation>
    <scope>NUCLEOTIDE SEQUENCE [LARGE SCALE GENOMIC DNA]</scope>
    <source>
        <strain evidence="8 9">JC52</strain>
    </source>
</reference>
<feature type="transmembrane region" description="Helical" evidence="7">
    <location>
        <begin position="117"/>
        <end position="135"/>
    </location>
</feature>